<evidence type="ECO:0000256" key="7">
    <source>
        <dbReference type="ARBA" id="ARBA00022692"/>
    </source>
</evidence>
<dbReference type="EC" id="2.3.2.3" evidence="3"/>
<keyword evidence="8 14" id="KW-1133">Transmembrane helix</keyword>
<feature type="transmembrane region" description="Helical" evidence="14">
    <location>
        <begin position="332"/>
        <end position="352"/>
    </location>
</feature>
<keyword evidence="11" id="KW-0046">Antibiotic resistance</keyword>
<keyword evidence="6" id="KW-0808">Transferase</keyword>
<keyword evidence="10 14" id="KW-0472">Membrane</keyword>
<keyword evidence="5" id="KW-1003">Cell membrane</keyword>
<comment type="catalytic activity">
    <reaction evidence="13">
        <text>L-lysyl-tRNA(Lys) + a 1,2-diacyl-sn-glycero-3-phospho-(1'-sn-glycerol) = a 1,2-diacyl-sn-glycero-3-phospho-1'-(3'-O-L-lysyl)-sn-glycerol + tRNA(Lys)</text>
        <dbReference type="Rhea" id="RHEA:10668"/>
        <dbReference type="Rhea" id="RHEA-COMP:9696"/>
        <dbReference type="Rhea" id="RHEA-COMP:9697"/>
        <dbReference type="ChEBI" id="CHEBI:64716"/>
        <dbReference type="ChEBI" id="CHEBI:75792"/>
        <dbReference type="ChEBI" id="CHEBI:78442"/>
        <dbReference type="ChEBI" id="CHEBI:78529"/>
        <dbReference type="EC" id="2.3.2.3"/>
    </reaction>
</comment>
<sequence>MKKSLLSGIQKLSPKTYWKELLAIFIVLLAFVFFRSERKEIASIGPQLASADFNWLIVGFGITLLYILLQGVMYIFSFRSIGLKLNLWDAVELFLKRNLLSVFLPAGGVSSLAYTTSQLRKKQLNSTKIHQSGAIYGYVGLLTVFIIGVPIILYTVFDHKNFDNAWISLVVLGLLLGLSFLFFWSIRVKNGLYRWLEIKFPKLIGNIHELFSAHIHKGYLWMTILVSVAIEFCGIAHAFISMYALQTHVSFEAAAVAYTITVVLMMVSPFLRGLGAVEFTMLYIFTSYGYSKEEGLGLTIIYRSFEFWLPLIFGVFSFIWRGRQIIARILPAIAIFFLGIINLISVATPPLVERMRLEKYYLPIEAMHASKLMVLVLGLGLMVSAAYLIKGYRSAFWIALIFSFLSLLGHIGKALDYEEALVSLLIIVLLVTNQKQYRIKTNKNWMRIGFATFFIALTGVCLFGFVCFYVIDKKHFGVDFTWQQSIYHTMQSFLLFNDELNPLTTFGQEFLNITHFLGLFSWMLLIYTFLCPRIIHEEDHEQNVLDKAKRLLKLYGGSPMDYFKIAPDKQLYFSERTDGFVSYRISQAFAIVLDEPVCAFDDKDEVIAEFELYCTSLGLKSVYYRVDENSLPYFLELRKRKIIIGQEALMDVASFSLEGKNRKSLRNSLNSLEKKGYATVLLTAPHSDAIVAELKAVSDEWLTVFDKKEMIFSQGQFEAAAIAEQDVIAVKDDQNKIVAFLNIIPDFTEGECTYDLIRKVEHAPGGCMDALIINLVDYARKKGAKYINLGMVPMSGIESPDNPAEQIMKFAADKVGSFKHYQSLRDFKEKYATIWENKYLIFGNDFDLLQLPQALSKVMKPDNE</sequence>
<evidence type="ECO:0000256" key="8">
    <source>
        <dbReference type="ARBA" id="ARBA00022989"/>
    </source>
</evidence>
<evidence type="ECO:0000259" key="15">
    <source>
        <dbReference type="Pfam" id="PF09924"/>
    </source>
</evidence>
<evidence type="ECO:0000256" key="1">
    <source>
        <dbReference type="ARBA" id="ARBA00004651"/>
    </source>
</evidence>
<feature type="transmembrane region" description="Helical" evidence="14">
    <location>
        <begin position="445"/>
        <end position="471"/>
    </location>
</feature>
<keyword evidence="17" id="KW-1185">Reference proteome</keyword>
<dbReference type="PANTHER" id="PTHR34697:SF2">
    <property type="entry name" value="PHOSPHATIDYLGLYCEROL LYSYLTRANSFERASE"/>
    <property type="match status" value="1"/>
</dbReference>
<evidence type="ECO:0000256" key="5">
    <source>
        <dbReference type="ARBA" id="ARBA00022475"/>
    </source>
</evidence>
<dbReference type="Pfam" id="PF03706">
    <property type="entry name" value="LPG_synthase_TM"/>
    <property type="match status" value="1"/>
</dbReference>
<evidence type="ECO:0000313" key="17">
    <source>
        <dbReference type="Proteomes" id="UP001409291"/>
    </source>
</evidence>
<dbReference type="InterPro" id="IPR016181">
    <property type="entry name" value="Acyl_CoA_acyltransferase"/>
</dbReference>
<evidence type="ECO:0000256" key="2">
    <source>
        <dbReference type="ARBA" id="ARBA00008627"/>
    </source>
</evidence>
<feature type="transmembrane region" description="Helical" evidence="14">
    <location>
        <begin position="296"/>
        <end position="320"/>
    </location>
</feature>
<dbReference type="SUPFAM" id="SSF55729">
    <property type="entry name" value="Acyl-CoA N-acyltransferases (Nat)"/>
    <property type="match status" value="1"/>
</dbReference>
<name>A0ABV0BR49_9SPHI</name>
<accession>A0ABV0BR49</accession>
<feature type="transmembrane region" description="Helical" evidence="14">
    <location>
        <begin position="135"/>
        <end position="153"/>
    </location>
</feature>
<feature type="transmembrane region" description="Helical" evidence="14">
    <location>
        <begin position="165"/>
        <end position="186"/>
    </location>
</feature>
<protein>
    <recommendedName>
        <fullName evidence="4">Phosphatidylglycerol lysyltransferase</fullName>
        <ecNumber evidence="3">2.3.2.3</ecNumber>
    </recommendedName>
    <alternativeName>
        <fullName evidence="12">Lysylphosphatidylglycerol synthase</fullName>
    </alternativeName>
</protein>
<reference evidence="16 17" key="1">
    <citation type="submission" date="2024-04" db="EMBL/GenBank/DDBJ databases">
        <title>WGS of bacteria from Torrens River.</title>
        <authorList>
            <person name="Wyrsch E.R."/>
            <person name="Drigo B."/>
        </authorList>
    </citation>
    <scope>NUCLEOTIDE SEQUENCE [LARGE SCALE GENOMIC DNA]</scope>
    <source>
        <strain evidence="16 17">TWI391</strain>
    </source>
</reference>
<feature type="transmembrane region" description="Helical" evidence="14">
    <location>
        <begin position="219"/>
        <end position="243"/>
    </location>
</feature>
<dbReference type="PANTHER" id="PTHR34697">
    <property type="entry name" value="PHOSPHATIDYLGLYCEROL LYSYLTRANSFERASE"/>
    <property type="match status" value="1"/>
</dbReference>
<gene>
    <name evidence="16" type="ORF">ABE541_08350</name>
</gene>
<proteinExistence type="inferred from homology"/>
<feature type="transmembrane region" description="Helical" evidence="14">
    <location>
        <begin position="55"/>
        <end position="78"/>
    </location>
</feature>
<comment type="caution">
    <text evidence="16">The sequence shown here is derived from an EMBL/GenBank/DDBJ whole genome shotgun (WGS) entry which is preliminary data.</text>
</comment>
<dbReference type="EMBL" id="JBDJNQ010000003">
    <property type="protein sequence ID" value="MEN5377265.1"/>
    <property type="molecule type" value="Genomic_DNA"/>
</dbReference>
<dbReference type="InterPro" id="IPR051211">
    <property type="entry name" value="PG_lysyltransferase"/>
</dbReference>
<dbReference type="Pfam" id="PF09924">
    <property type="entry name" value="LPG_synthase_C"/>
    <property type="match status" value="1"/>
</dbReference>
<evidence type="ECO:0000256" key="4">
    <source>
        <dbReference type="ARBA" id="ARBA00021546"/>
    </source>
</evidence>
<evidence type="ECO:0000256" key="11">
    <source>
        <dbReference type="ARBA" id="ARBA00023251"/>
    </source>
</evidence>
<feature type="transmembrane region" description="Helical" evidence="14">
    <location>
        <begin position="394"/>
        <end position="411"/>
    </location>
</feature>
<evidence type="ECO:0000256" key="12">
    <source>
        <dbReference type="ARBA" id="ARBA00031899"/>
    </source>
</evidence>
<keyword evidence="7 14" id="KW-0812">Transmembrane</keyword>
<dbReference type="InterPro" id="IPR022791">
    <property type="entry name" value="L-PG_synthase/AglD"/>
</dbReference>
<dbReference type="RefSeq" id="WP_346581100.1">
    <property type="nucleotide sequence ID" value="NZ_JBDJLH010000004.1"/>
</dbReference>
<evidence type="ECO:0000256" key="3">
    <source>
        <dbReference type="ARBA" id="ARBA00012014"/>
    </source>
</evidence>
<evidence type="ECO:0000256" key="14">
    <source>
        <dbReference type="SAM" id="Phobius"/>
    </source>
</evidence>
<keyword evidence="9" id="KW-0443">Lipid metabolism</keyword>
<organism evidence="16 17">
    <name type="scientific">Sphingobacterium kitahiroshimense</name>
    <dbReference type="NCBI Taxonomy" id="470446"/>
    <lineage>
        <taxon>Bacteria</taxon>
        <taxon>Pseudomonadati</taxon>
        <taxon>Bacteroidota</taxon>
        <taxon>Sphingobacteriia</taxon>
        <taxon>Sphingobacteriales</taxon>
        <taxon>Sphingobacteriaceae</taxon>
        <taxon>Sphingobacterium</taxon>
    </lineage>
</organism>
<comment type="subcellular location">
    <subcellularLocation>
        <location evidence="1">Cell membrane</location>
        <topology evidence="1">Multi-pass membrane protein</topology>
    </subcellularLocation>
</comment>
<feature type="transmembrane region" description="Helical" evidence="14">
    <location>
        <begin position="372"/>
        <end position="389"/>
    </location>
</feature>
<feature type="domain" description="Phosphatidylglycerol lysyltransferase C-terminal" evidence="15">
    <location>
        <begin position="550"/>
        <end position="841"/>
    </location>
</feature>
<dbReference type="Proteomes" id="UP001409291">
    <property type="component" value="Unassembled WGS sequence"/>
</dbReference>
<evidence type="ECO:0000256" key="6">
    <source>
        <dbReference type="ARBA" id="ARBA00022679"/>
    </source>
</evidence>
<evidence type="ECO:0000256" key="10">
    <source>
        <dbReference type="ARBA" id="ARBA00023136"/>
    </source>
</evidence>
<feature type="transmembrane region" description="Helical" evidence="14">
    <location>
        <begin position="249"/>
        <end position="267"/>
    </location>
</feature>
<feature type="transmembrane region" description="Helical" evidence="14">
    <location>
        <begin position="98"/>
        <end position="115"/>
    </location>
</feature>
<comment type="similarity">
    <text evidence="2">Belongs to the LPG synthase family.</text>
</comment>
<dbReference type="InterPro" id="IPR024320">
    <property type="entry name" value="LPG_synthase_C"/>
</dbReference>
<feature type="transmembrane region" description="Helical" evidence="14">
    <location>
        <begin position="16"/>
        <end position="34"/>
    </location>
</feature>
<feature type="transmembrane region" description="Helical" evidence="14">
    <location>
        <begin position="417"/>
        <end position="433"/>
    </location>
</feature>
<evidence type="ECO:0000256" key="9">
    <source>
        <dbReference type="ARBA" id="ARBA00023098"/>
    </source>
</evidence>
<evidence type="ECO:0000313" key="16">
    <source>
        <dbReference type="EMBL" id="MEN5377265.1"/>
    </source>
</evidence>
<evidence type="ECO:0000256" key="13">
    <source>
        <dbReference type="ARBA" id="ARBA00047540"/>
    </source>
</evidence>